<accession>A0A6L9QDD1</accession>
<evidence type="ECO:0000313" key="3">
    <source>
        <dbReference type="EMBL" id="NEA23507.1"/>
    </source>
</evidence>
<dbReference type="Gene3D" id="3.40.50.2300">
    <property type="match status" value="1"/>
</dbReference>
<comment type="caution">
    <text evidence="1">Lacks conserved residue(s) required for the propagation of feature annotation.</text>
</comment>
<reference evidence="3 4" key="1">
    <citation type="submission" date="2020-01" db="EMBL/GenBank/DDBJ databases">
        <title>Insect and environment-associated Actinomycetes.</title>
        <authorList>
            <person name="Currrie C."/>
            <person name="Chevrette M."/>
            <person name="Carlson C."/>
            <person name="Stubbendieck R."/>
            <person name="Wendt-Pienkowski E."/>
        </authorList>
    </citation>
    <scope>NUCLEOTIDE SEQUENCE [LARGE SCALE GENOMIC DNA]</scope>
    <source>
        <strain evidence="3 4">SID10258</strain>
    </source>
</reference>
<dbReference type="EMBL" id="JAAGLI010000338">
    <property type="protein sequence ID" value="NEA23507.1"/>
    <property type="molecule type" value="Genomic_DNA"/>
</dbReference>
<feature type="non-terminal residue" evidence="3">
    <location>
        <position position="53"/>
    </location>
</feature>
<evidence type="ECO:0000259" key="2">
    <source>
        <dbReference type="PROSITE" id="PS50110"/>
    </source>
</evidence>
<dbReference type="PANTHER" id="PTHR45526">
    <property type="entry name" value="TRANSCRIPTIONAL REGULATORY PROTEIN DPIA"/>
    <property type="match status" value="1"/>
</dbReference>
<comment type="caution">
    <text evidence="3">The sequence shown here is derived from an EMBL/GenBank/DDBJ whole genome shotgun (WGS) entry which is preliminary data.</text>
</comment>
<dbReference type="PANTHER" id="PTHR45526:SF1">
    <property type="entry name" value="TRANSCRIPTIONAL REGULATORY PROTEIN DCUR-RELATED"/>
    <property type="match status" value="1"/>
</dbReference>
<protein>
    <submittedName>
        <fullName evidence="3">Two-component system response regulator</fullName>
    </submittedName>
</protein>
<evidence type="ECO:0000256" key="1">
    <source>
        <dbReference type="PROSITE-ProRule" id="PRU00169"/>
    </source>
</evidence>
<dbReference type="InterPro" id="IPR011006">
    <property type="entry name" value="CheY-like_superfamily"/>
</dbReference>
<sequence>MISVLVVDDDFRVAQVHAKFVAALRGFTVAGVAHTAARARSMAAELAPDLVLL</sequence>
<name>A0A6L9QDD1_9ACTN</name>
<dbReference type="InterPro" id="IPR051271">
    <property type="entry name" value="2C-system_Tx_regulators"/>
</dbReference>
<dbReference type="PROSITE" id="PS50110">
    <property type="entry name" value="RESPONSE_REGULATORY"/>
    <property type="match status" value="1"/>
</dbReference>
<gene>
    <name evidence="3" type="ORF">G3I70_13535</name>
</gene>
<dbReference type="Proteomes" id="UP000475532">
    <property type="component" value="Unassembled WGS sequence"/>
</dbReference>
<dbReference type="AlphaFoldDB" id="A0A6L9QDD1"/>
<dbReference type="SUPFAM" id="SSF52172">
    <property type="entry name" value="CheY-like"/>
    <property type="match status" value="1"/>
</dbReference>
<feature type="domain" description="Response regulatory" evidence="2">
    <location>
        <begin position="3"/>
        <end position="53"/>
    </location>
</feature>
<dbReference type="InterPro" id="IPR001789">
    <property type="entry name" value="Sig_transdc_resp-reg_receiver"/>
</dbReference>
<proteinExistence type="predicted"/>
<evidence type="ECO:0000313" key="4">
    <source>
        <dbReference type="Proteomes" id="UP000475532"/>
    </source>
</evidence>
<organism evidence="3 4">
    <name type="scientific">Actinomadura bangladeshensis</name>
    <dbReference type="NCBI Taxonomy" id="453573"/>
    <lineage>
        <taxon>Bacteria</taxon>
        <taxon>Bacillati</taxon>
        <taxon>Actinomycetota</taxon>
        <taxon>Actinomycetes</taxon>
        <taxon>Streptosporangiales</taxon>
        <taxon>Thermomonosporaceae</taxon>
        <taxon>Actinomadura</taxon>
    </lineage>
</organism>
<dbReference type="GO" id="GO:0000156">
    <property type="term" value="F:phosphorelay response regulator activity"/>
    <property type="evidence" value="ECO:0007669"/>
    <property type="project" value="TreeGrafter"/>
</dbReference>